<evidence type="ECO:0000313" key="5">
    <source>
        <dbReference type="EMBL" id="MBO8444549.1"/>
    </source>
</evidence>
<dbReference type="Pfam" id="PF00356">
    <property type="entry name" value="LacI"/>
    <property type="match status" value="1"/>
</dbReference>
<sequence length="355" mass="40230">MARQVKIKDIAQMAGVSVGTVDRVLHNRGNVSAKSLKAVEEVLSEVGYRYNIHTSAISLRKEYKIAIAIPTAIKGEYWGAIQDGITHAINEYSDVRLNCLFSFYNQFDIYSCRSSFDGIISQQPDAVIIGPTFRSETKKLCAELDSNRIPYVFVDAVIEGTSPIASYSTDQYACGYLLGRLLRTFTPADSEYAIMSSQRIGNERSSNSLERKKGFKDYFRSAGLEEKIKETSFSVLDPQESEKKILDFIRENPGIHGMAIMNSRGYILSEILSKNNIRDISLVSFDLTLNNTRGIRDGSISAILCQRPELQGFHALKSVIRRLLYNQEEETVHHIMPIDIIVRENLPYYREFFEM</sequence>
<dbReference type="PROSITE" id="PS50932">
    <property type="entry name" value="HTH_LACI_2"/>
    <property type="match status" value="1"/>
</dbReference>
<dbReference type="CDD" id="cd01392">
    <property type="entry name" value="HTH_LacI"/>
    <property type="match status" value="1"/>
</dbReference>
<dbReference type="InterPro" id="IPR000843">
    <property type="entry name" value="HTH_LacI"/>
</dbReference>
<reference evidence="5" key="2">
    <citation type="journal article" date="2021" name="PeerJ">
        <title>Extensive microbial diversity within the chicken gut microbiome revealed by metagenomics and culture.</title>
        <authorList>
            <person name="Gilroy R."/>
            <person name="Ravi A."/>
            <person name="Getino M."/>
            <person name="Pursley I."/>
            <person name="Horton D.L."/>
            <person name="Alikhan N.F."/>
            <person name="Baker D."/>
            <person name="Gharbi K."/>
            <person name="Hall N."/>
            <person name="Watson M."/>
            <person name="Adriaenssens E.M."/>
            <person name="Foster-Nyarko E."/>
            <person name="Jarju S."/>
            <person name="Secka A."/>
            <person name="Antonio M."/>
            <person name="Oren A."/>
            <person name="Chaudhuri R.R."/>
            <person name="La Ragione R."/>
            <person name="Hildebrand F."/>
            <person name="Pallen M.J."/>
        </authorList>
    </citation>
    <scope>NUCLEOTIDE SEQUENCE</scope>
    <source>
        <strain evidence="5">D5-748</strain>
    </source>
</reference>
<reference evidence="5" key="1">
    <citation type="submission" date="2020-10" db="EMBL/GenBank/DDBJ databases">
        <authorList>
            <person name="Gilroy R."/>
        </authorList>
    </citation>
    <scope>NUCLEOTIDE SEQUENCE</scope>
    <source>
        <strain evidence="5">D5-748</strain>
    </source>
</reference>
<dbReference type="AlphaFoldDB" id="A0A9D9EGG7"/>
<keyword evidence="1" id="KW-0805">Transcription regulation</keyword>
<evidence type="ECO:0000256" key="2">
    <source>
        <dbReference type="ARBA" id="ARBA00023125"/>
    </source>
</evidence>
<dbReference type="SUPFAM" id="SSF47413">
    <property type="entry name" value="lambda repressor-like DNA-binding domains"/>
    <property type="match status" value="1"/>
</dbReference>
<proteinExistence type="predicted"/>
<dbReference type="Pfam" id="PF13407">
    <property type="entry name" value="Peripla_BP_4"/>
    <property type="match status" value="1"/>
</dbReference>
<accession>A0A9D9EGG7</accession>
<dbReference type="PANTHER" id="PTHR30146">
    <property type="entry name" value="LACI-RELATED TRANSCRIPTIONAL REPRESSOR"/>
    <property type="match status" value="1"/>
</dbReference>
<dbReference type="SUPFAM" id="SSF53822">
    <property type="entry name" value="Periplasmic binding protein-like I"/>
    <property type="match status" value="1"/>
</dbReference>
<dbReference type="Gene3D" id="1.10.260.40">
    <property type="entry name" value="lambda repressor-like DNA-binding domains"/>
    <property type="match status" value="1"/>
</dbReference>
<dbReference type="GO" id="GO:0003700">
    <property type="term" value="F:DNA-binding transcription factor activity"/>
    <property type="evidence" value="ECO:0007669"/>
    <property type="project" value="TreeGrafter"/>
</dbReference>
<dbReference type="EMBL" id="JADIMO010000029">
    <property type="protein sequence ID" value="MBO8444549.1"/>
    <property type="molecule type" value="Genomic_DNA"/>
</dbReference>
<name>A0A9D9EGG7_9BACT</name>
<dbReference type="GO" id="GO:0000976">
    <property type="term" value="F:transcription cis-regulatory region binding"/>
    <property type="evidence" value="ECO:0007669"/>
    <property type="project" value="TreeGrafter"/>
</dbReference>
<dbReference type="InterPro" id="IPR010982">
    <property type="entry name" value="Lambda_DNA-bd_dom_sf"/>
</dbReference>
<dbReference type="PANTHER" id="PTHR30146:SF144">
    <property type="entry name" value="LACI-FAMILY TRANSCRIPTION REGULATOR"/>
    <property type="match status" value="1"/>
</dbReference>
<dbReference type="InterPro" id="IPR025997">
    <property type="entry name" value="SBP_2_dom"/>
</dbReference>
<keyword evidence="2 5" id="KW-0238">DNA-binding</keyword>
<evidence type="ECO:0000256" key="3">
    <source>
        <dbReference type="ARBA" id="ARBA00023163"/>
    </source>
</evidence>
<protein>
    <submittedName>
        <fullName evidence="5">LacI family DNA-binding transcriptional regulator</fullName>
    </submittedName>
</protein>
<evidence type="ECO:0000256" key="1">
    <source>
        <dbReference type="ARBA" id="ARBA00023015"/>
    </source>
</evidence>
<organism evidence="5 6">
    <name type="scientific">Candidatus Cryptobacteroides merdavium</name>
    <dbReference type="NCBI Taxonomy" id="2840769"/>
    <lineage>
        <taxon>Bacteria</taxon>
        <taxon>Pseudomonadati</taxon>
        <taxon>Bacteroidota</taxon>
        <taxon>Bacteroidia</taxon>
        <taxon>Bacteroidales</taxon>
        <taxon>Candidatus Cryptobacteroides</taxon>
    </lineage>
</organism>
<comment type="caution">
    <text evidence="5">The sequence shown here is derived from an EMBL/GenBank/DDBJ whole genome shotgun (WGS) entry which is preliminary data.</text>
</comment>
<keyword evidence="3" id="KW-0804">Transcription</keyword>
<dbReference type="InterPro" id="IPR028082">
    <property type="entry name" value="Peripla_BP_I"/>
</dbReference>
<feature type="domain" description="HTH lacI-type" evidence="4">
    <location>
        <begin position="5"/>
        <end position="61"/>
    </location>
</feature>
<evidence type="ECO:0000313" key="6">
    <source>
        <dbReference type="Proteomes" id="UP000823619"/>
    </source>
</evidence>
<dbReference type="SMART" id="SM00354">
    <property type="entry name" value="HTH_LACI"/>
    <property type="match status" value="1"/>
</dbReference>
<evidence type="ECO:0000259" key="4">
    <source>
        <dbReference type="PROSITE" id="PS50932"/>
    </source>
</evidence>
<dbReference type="PROSITE" id="PS00356">
    <property type="entry name" value="HTH_LACI_1"/>
    <property type="match status" value="1"/>
</dbReference>
<gene>
    <name evidence="5" type="ORF">IAC23_02485</name>
</gene>
<dbReference type="Proteomes" id="UP000823619">
    <property type="component" value="Unassembled WGS sequence"/>
</dbReference>
<dbReference type="Gene3D" id="3.40.50.2300">
    <property type="match status" value="2"/>
</dbReference>